<evidence type="ECO:0000256" key="1">
    <source>
        <dbReference type="ARBA" id="ARBA00022598"/>
    </source>
</evidence>
<dbReference type="AlphaFoldDB" id="A0A1A9URF1"/>
<keyword evidence="9" id="KW-1185">Reference proteome</keyword>
<evidence type="ECO:0000256" key="3">
    <source>
        <dbReference type="ARBA" id="ARBA00022840"/>
    </source>
</evidence>
<protein>
    <recommendedName>
        <fullName evidence="7">Glutaminyl-tRNA synthetase class Ib non-specific RNA-binding domain-containing protein</fullName>
    </recommendedName>
</protein>
<keyword evidence="2" id="KW-0547">Nucleotide-binding</keyword>
<dbReference type="InterPro" id="IPR007638">
    <property type="entry name" value="Gln-tRNA-synth_Ib_RNA-bd_2"/>
</dbReference>
<dbReference type="GO" id="GO:0005737">
    <property type="term" value="C:cytoplasm"/>
    <property type="evidence" value="ECO:0007669"/>
    <property type="project" value="InterPro"/>
</dbReference>
<dbReference type="Pfam" id="PF04557">
    <property type="entry name" value="tRNA_synt_1c_R2"/>
    <property type="match status" value="1"/>
</dbReference>
<sequence>MVSLDFQIYYAINSTKEQRYHFNSSKIMQKVREHLKWAVGKSVKVAIDVEIFDLLDPKTENDLKPSTKSDKKKDKSKANDKEDNNKLLKKENNMENDEGSNTIGELTKTKVHFHALGENYKTDGYVVTNNTENLLRQQSVVTGGRVQTRFPPEPNEKLRIFLKKHWEIENLCAKALGN</sequence>
<keyword evidence="4" id="KW-0648">Protein biosynthesis</keyword>
<dbReference type="GO" id="GO:0005524">
    <property type="term" value="F:ATP binding"/>
    <property type="evidence" value="ECO:0007669"/>
    <property type="project" value="UniProtKB-KW"/>
</dbReference>
<dbReference type="VEuPathDB" id="VectorBase:GAUT012959"/>
<dbReference type="STRING" id="7395.A0A1A9URF1"/>
<keyword evidence="3" id="KW-0067">ATP-binding</keyword>
<evidence type="ECO:0000256" key="5">
    <source>
        <dbReference type="ARBA" id="ARBA00023146"/>
    </source>
</evidence>
<organism evidence="8 9">
    <name type="scientific">Glossina austeni</name>
    <name type="common">Savannah tsetse fly</name>
    <dbReference type="NCBI Taxonomy" id="7395"/>
    <lineage>
        <taxon>Eukaryota</taxon>
        <taxon>Metazoa</taxon>
        <taxon>Ecdysozoa</taxon>
        <taxon>Arthropoda</taxon>
        <taxon>Hexapoda</taxon>
        <taxon>Insecta</taxon>
        <taxon>Pterygota</taxon>
        <taxon>Neoptera</taxon>
        <taxon>Endopterygota</taxon>
        <taxon>Diptera</taxon>
        <taxon>Brachycera</taxon>
        <taxon>Muscomorpha</taxon>
        <taxon>Hippoboscoidea</taxon>
        <taxon>Glossinidae</taxon>
        <taxon>Glossina</taxon>
    </lineage>
</organism>
<dbReference type="EnsemblMetazoa" id="GAUT012959-RA">
    <property type="protein sequence ID" value="GAUT012959-PA"/>
    <property type="gene ID" value="GAUT012959"/>
</dbReference>
<feature type="domain" description="Glutaminyl-tRNA synthetase class Ib non-specific RNA-binding" evidence="7">
    <location>
        <begin position="43"/>
        <end position="135"/>
    </location>
</feature>
<evidence type="ECO:0000256" key="4">
    <source>
        <dbReference type="ARBA" id="ARBA00022917"/>
    </source>
</evidence>
<dbReference type="Proteomes" id="UP000078200">
    <property type="component" value="Unassembled WGS sequence"/>
</dbReference>
<keyword evidence="1" id="KW-0436">Ligase</keyword>
<dbReference type="InterPro" id="IPR042559">
    <property type="entry name" value="Gln-tRNA-synth_Ib_RNA-bd_N_2"/>
</dbReference>
<evidence type="ECO:0000313" key="8">
    <source>
        <dbReference type="EnsemblMetazoa" id="GAUT012959-PA"/>
    </source>
</evidence>
<reference evidence="8" key="1">
    <citation type="submission" date="2020-05" db="UniProtKB">
        <authorList>
            <consortium name="EnsemblMetazoa"/>
        </authorList>
    </citation>
    <scope>IDENTIFICATION</scope>
    <source>
        <strain evidence="8">TTRI</strain>
    </source>
</reference>
<evidence type="ECO:0000256" key="6">
    <source>
        <dbReference type="SAM" id="MobiDB-lite"/>
    </source>
</evidence>
<evidence type="ECO:0000256" key="2">
    <source>
        <dbReference type="ARBA" id="ARBA00022741"/>
    </source>
</evidence>
<feature type="region of interest" description="Disordered" evidence="6">
    <location>
        <begin position="60"/>
        <end position="102"/>
    </location>
</feature>
<keyword evidence="5" id="KW-0030">Aminoacyl-tRNA synthetase</keyword>
<dbReference type="GO" id="GO:0006425">
    <property type="term" value="P:glutaminyl-tRNA aminoacylation"/>
    <property type="evidence" value="ECO:0007669"/>
    <property type="project" value="InterPro"/>
</dbReference>
<dbReference type="GO" id="GO:0004819">
    <property type="term" value="F:glutamine-tRNA ligase activity"/>
    <property type="evidence" value="ECO:0007669"/>
    <property type="project" value="InterPro"/>
</dbReference>
<evidence type="ECO:0000313" key="9">
    <source>
        <dbReference type="Proteomes" id="UP000078200"/>
    </source>
</evidence>
<dbReference type="FunFam" id="1.10.10.2420:FF:000001">
    <property type="entry name" value="Glutamine--tRNA ligase cytoplasmic"/>
    <property type="match status" value="1"/>
</dbReference>
<feature type="compositionally biased region" description="Basic and acidic residues" evidence="6">
    <location>
        <begin position="60"/>
        <end position="93"/>
    </location>
</feature>
<proteinExistence type="predicted"/>
<dbReference type="Gene3D" id="1.10.10.2420">
    <property type="match status" value="1"/>
</dbReference>
<accession>A0A1A9URF1</accession>
<evidence type="ECO:0000259" key="7">
    <source>
        <dbReference type="Pfam" id="PF04557"/>
    </source>
</evidence>
<name>A0A1A9URF1_GLOAU</name>